<evidence type="ECO:0000256" key="1">
    <source>
        <dbReference type="SAM" id="MobiDB-lite"/>
    </source>
</evidence>
<accession>A0AAE1PDK6</accession>
<evidence type="ECO:0000313" key="3">
    <source>
        <dbReference type="Proteomes" id="UP001292094"/>
    </source>
</evidence>
<dbReference type="EMBL" id="JAWZYT010002122">
    <property type="protein sequence ID" value="KAK4306489.1"/>
    <property type="molecule type" value="Genomic_DNA"/>
</dbReference>
<name>A0AAE1PDK6_9EUCA</name>
<dbReference type="Proteomes" id="UP001292094">
    <property type="component" value="Unassembled WGS sequence"/>
</dbReference>
<dbReference type="AlphaFoldDB" id="A0AAE1PDK6"/>
<evidence type="ECO:0000313" key="2">
    <source>
        <dbReference type="EMBL" id="KAK4306489.1"/>
    </source>
</evidence>
<comment type="caution">
    <text evidence="2">The sequence shown here is derived from an EMBL/GenBank/DDBJ whole genome shotgun (WGS) entry which is preliminary data.</text>
</comment>
<feature type="region of interest" description="Disordered" evidence="1">
    <location>
        <begin position="1"/>
        <end position="71"/>
    </location>
</feature>
<protein>
    <submittedName>
        <fullName evidence="2">Uncharacterized protein</fullName>
    </submittedName>
</protein>
<reference evidence="2" key="1">
    <citation type="submission" date="2023-11" db="EMBL/GenBank/DDBJ databases">
        <title>Genome assemblies of two species of porcelain crab, Petrolisthes cinctipes and Petrolisthes manimaculis (Anomura: Porcellanidae).</title>
        <authorList>
            <person name="Angst P."/>
        </authorList>
    </citation>
    <scope>NUCLEOTIDE SEQUENCE</scope>
    <source>
        <strain evidence="2">PB745_02</strain>
        <tissue evidence="2">Gill</tissue>
    </source>
</reference>
<organism evidence="2 3">
    <name type="scientific">Petrolisthes manimaculis</name>
    <dbReference type="NCBI Taxonomy" id="1843537"/>
    <lineage>
        <taxon>Eukaryota</taxon>
        <taxon>Metazoa</taxon>
        <taxon>Ecdysozoa</taxon>
        <taxon>Arthropoda</taxon>
        <taxon>Crustacea</taxon>
        <taxon>Multicrustacea</taxon>
        <taxon>Malacostraca</taxon>
        <taxon>Eumalacostraca</taxon>
        <taxon>Eucarida</taxon>
        <taxon>Decapoda</taxon>
        <taxon>Pleocyemata</taxon>
        <taxon>Anomura</taxon>
        <taxon>Galatheoidea</taxon>
        <taxon>Porcellanidae</taxon>
        <taxon>Petrolisthes</taxon>
    </lineage>
</organism>
<keyword evidence="3" id="KW-1185">Reference proteome</keyword>
<feature type="compositionally biased region" description="Basic and acidic residues" evidence="1">
    <location>
        <begin position="30"/>
        <end position="39"/>
    </location>
</feature>
<gene>
    <name evidence="2" type="ORF">Pmani_021686</name>
</gene>
<proteinExistence type="predicted"/>
<sequence length="71" mass="7731">MEEGGGQVWKREEGRSGRGRRAGLEEGGEQDWKREEGRSGRGYLSNSRTLGGQEGKQEGISGTWSCMGVAE</sequence>